<keyword evidence="4 6" id="KW-1133">Transmembrane helix</keyword>
<dbReference type="PANTHER" id="PTHR30482">
    <property type="entry name" value="HIGH-AFFINITY BRANCHED-CHAIN AMINO ACID TRANSPORT SYSTEM PERMEASE"/>
    <property type="match status" value="1"/>
</dbReference>
<feature type="transmembrane region" description="Helical" evidence="6">
    <location>
        <begin position="117"/>
        <end position="140"/>
    </location>
</feature>
<dbReference type="Pfam" id="PF02653">
    <property type="entry name" value="BPD_transp_2"/>
    <property type="match status" value="1"/>
</dbReference>
<dbReference type="STRING" id="408657.SAMN04487995_0728"/>
<dbReference type="InterPro" id="IPR001851">
    <property type="entry name" value="ABC_transp_permease"/>
</dbReference>
<keyword evidence="8" id="KW-1185">Reference proteome</keyword>
<dbReference type="AlphaFoldDB" id="A0A1H6QWB8"/>
<gene>
    <name evidence="7" type="ORF">SAMN04487995_0728</name>
</gene>
<dbReference type="NCBIfam" id="TIGR03408">
    <property type="entry name" value="urea_trans_UrtC"/>
    <property type="match status" value="1"/>
</dbReference>
<keyword evidence="5 6" id="KW-0472">Membrane</keyword>
<feature type="transmembrane region" description="Helical" evidence="6">
    <location>
        <begin position="242"/>
        <end position="263"/>
    </location>
</feature>
<keyword evidence="3 6" id="KW-0812">Transmembrane</keyword>
<organism evidence="7 8">
    <name type="scientific">Dyadobacter koreensis</name>
    <dbReference type="NCBI Taxonomy" id="408657"/>
    <lineage>
        <taxon>Bacteria</taxon>
        <taxon>Pseudomonadati</taxon>
        <taxon>Bacteroidota</taxon>
        <taxon>Cytophagia</taxon>
        <taxon>Cytophagales</taxon>
        <taxon>Spirosomataceae</taxon>
        <taxon>Dyadobacter</taxon>
    </lineage>
</organism>
<feature type="transmembrane region" description="Helical" evidence="6">
    <location>
        <begin position="147"/>
        <end position="165"/>
    </location>
</feature>
<dbReference type="EMBL" id="FNXY01000001">
    <property type="protein sequence ID" value="SEI43780.1"/>
    <property type="molecule type" value="Genomic_DNA"/>
</dbReference>
<feature type="transmembrane region" description="Helical" evidence="6">
    <location>
        <begin position="64"/>
        <end position="82"/>
    </location>
</feature>
<sequence length="367" mass="40482">MEKTKDFRLYGAFIVLFLVLLPLGNLFGIVSNNTISLWGRYFCFAIVALGVDLIWGYTGILSMCQAFFFCLGGYSVAMHIVMKGATASGSDGTSIPDFMVWNQVESLPFFWAPFQSFGLAMILGLLIPAVFAFVFGYFIFRSRIKGVYMAIITQALALAMWLLFLRNETMLGGTNGLTDFKSLLGFSLASPNVKLGLYLLSLSGLCGTYFLSKKLVDSKFGKVLQAIRDSESRTSYTAYRILDYKLAIFIVGALLAAFAGMLYAPQTGIITPGRMDVRASVEMVMWVALGGRGKLKGAILGALIVNFLYSICTSLFPDSWLFILGFLFVITVLYFDKGFLGMIEIIGGKFRRKQITEKVAGHQVVES</sequence>
<dbReference type="PANTHER" id="PTHR30482:SF4">
    <property type="entry name" value="SLR1201 PROTEIN"/>
    <property type="match status" value="1"/>
</dbReference>
<evidence type="ECO:0000256" key="2">
    <source>
        <dbReference type="ARBA" id="ARBA00022475"/>
    </source>
</evidence>
<dbReference type="OrthoDB" id="9789927at2"/>
<evidence type="ECO:0000313" key="7">
    <source>
        <dbReference type="EMBL" id="SEI43780.1"/>
    </source>
</evidence>
<feature type="transmembrane region" description="Helical" evidence="6">
    <location>
        <begin position="37"/>
        <end position="57"/>
    </location>
</feature>
<dbReference type="RefSeq" id="WP_090331988.1">
    <property type="nucleotide sequence ID" value="NZ_FNXY01000001.1"/>
</dbReference>
<evidence type="ECO:0000256" key="1">
    <source>
        <dbReference type="ARBA" id="ARBA00004651"/>
    </source>
</evidence>
<proteinExistence type="predicted"/>
<dbReference type="CDD" id="cd06581">
    <property type="entry name" value="TM_PBP1_LivM_like"/>
    <property type="match status" value="1"/>
</dbReference>
<name>A0A1H6QWB8_9BACT</name>
<feature type="transmembrane region" description="Helical" evidence="6">
    <location>
        <begin position="7"/>
        <end position="31"/>
    </location>
</feature>
<evidence type="ECO:0000313" key="8">
    <source>
        <dbReference type="Proteomes" id="UP000199532"/>
    </source>
</evidence>
<accession>A0A1H6QWB8</accession>
<dbReference type="Proteomes" id="UP000199532">
    <property type="component" value="Unassembled WGS sequence"/>
</dbReference>
<evidence type="ECO:0000256" key="4">
    <source>
        <dbReference type="ARBA" id="ARBA00022989"/>
    </source>
</evidence>
<feature type="transmembrane region" description="Helical" evidence="6">
    <location>
        <begin position="195"/>
        <end position="212"/>
    </location>
</feature>
<protein>
    <submittedName>
        <fullName evidence="7">Amino acid/amide ABC transporter membrane protein 2, HAAT family</fullName>
    </submittedName>
</protein>
<comment type="subcellular location">
    <subcellularLocation>
        <location evidence="1">Cell membrane</location>
        <topology evidence="1">Multi-pass membrane protein</topology>
    </subcellularLocation>
</comment>
<keyword evidence="2" id="KW-1003">Cell membrane</keyword>
<evidence type="ECO:0000256" key="6">
    <source>
        <dbReference type="SAM" id="Phobius"/>
    </source>
</evidence>
<feature type="transmembrane region" description="Helical" evidence="6">
    <location>
        <begin position="298"/>
        <end position="316"/>
    </location>
</feature>
<dbReference type="InterPro" id="IPR043428">
    <property type="entry name" value="LivM-like"/>
</dbReference>
<evidence type="ECO:0000256" key="3">
    <source>
        <dbReference type="ARBA" id="ARBA00022692"/>
    </source>
</evidence>
<reference evidence="7 8" key="1">
    <citation type="submission" date="2016-10" db="EMBL/GenBank/DDBJ databases">
        <authorList>
            <person name="de Groot N.N."/>
        </authorList>
    </citation>
    <scope>NUCLEOTIDE SEQUENCE [LARGE SCALE GENOMIC DNA]</scope>
    <source>
        <strain evidence="7 8">DSM 19938</strain>
    </source>
</reference>
<evidence type="ECO:0000256" key="5">
    <source>
        <dbReference type="ARBA" id="ARBA00023136"/>
    </source>
</evidence>
<feature type="transmembrane region" description="Helical" evidence="6">
    <location>
        <begin position="322"/>
        <end position="343"/>
    </location>
</feature>
<dbReference type="InterPro" id="IPR017778">
    <property type="entry name" value="ABC_transptr_urea_perm_UrtC"/>
</dbReference>
<dbReference type="GO" id="GO:0015658">
    <property type="term" value="F:branched-chain amino acid transmembrane transporter activity"/>
    <property type="evidence" value="ECO:0007669"/>
    <property type="project" value="InterPro"/>
</dbReference>
<dbReference type="GO" id="GO:0005886">
    <property type="term" value="C:plasma membrane"/>
    <property type="evidence" value="ECO:0007669"/>
    <property type="project" value="UniProtKB-SubCell"/>
</dbReference>